<organism evidence="4">
    <name type="scientific">Nematostella vectensis</name>
    <name type="common">Starlet sea anemone</name>
    <dbReference type="NCBI Taxonomy" id="45351"/>
    <lineage>
        <taxon>Eukaryota</taxon>
        <taxon>Metazoa</taxon>
        <taxon>Cnidaria</taxon>
        <taxon>Anthozoa</taxon>
        <taxon>Hexacorallia</taxon>
        <taxon>Actiniaria</taxon>
        <taxon>Edwardsiidae</taxon>
        <taxon>Nematostella</taxon>
    </lineage>
</organism>
<evidence type="ECO:0000256" key="2">
    <source>
        <dbReference type="SAM" id="SignalP"/>
    </source>
</evidence>
<dbReference type="PROSITE" id="PS00262">
    <property type="entry name" value="INSULIN"/>
    <property type="match status" value="1"/>
</dbReference>
<proteinExistence type="evidence at transcript level"/>
<evidence type="ECO:0000256" key="1">
    <source>
        <dbReference type="ARBA" id="ARBA00009034"/>
    </source>
</evidence>
<dbReference type="GO" id="GO:0005179">
    <property type="term" value="F:hormone activity"/>
    <property type="evidence" value="ECO:0007669"/>
    <property type="project" value="InterPro"/>
</dbReference>
<dbReference type="PROSITE" id="PS51257">
    <property type="entry name" value="PROKAR_LIPOPROTEIN"/>
    <property type="match status" value="1"/>
</dbReference>
<dbReference type="EMBL" id="LT795559">
    <property type="protein sequence ID" value="SJX71957.1"/>
    <property type="molecule type" value="mRNA"/>
</dbReference>
<feature type="chain" id="PRO_5013001529" evidence="2">
    <location>
        <begin position="25"/>
        <end position="103"/>
    </location>
</feature>
<reference evidence="4" key="1">
    <citation type="submission" date="2017-02" db="EMBL/GenBank/DDBJ databases">
        <title>Gut-like ectodermal tissue in a sea anemone challenges germ layer homology.</title>
        <authorList>
            <person name="Steinmetz P.R.H."/>
            <person name="Aman A."/>
            <person name="Kraus J.E.M."/>
            <person name="Technau U."/>
        </authorList>
    </citation>
    <scope>NUCLEOTIDE SEQUENCE</scope>
    <source>
        <tissue evidence="4">Whole animals of mixed stages</tissue>
    </source>
</reference>
<gene>
    <name evidence="4" type="primary">ilp3</name>
</gene>
<sequence>MKTCGILVVLAVFASCSLVSEVSGGPRWHGKKYLCNGDVDKWFKIICKPHTGTHVYYPGKRSIVESQDANEANLFLKPMREKRNIHEECCKEGCTYHEIQEVC</sequence>
<comment type="similarity">
    <text evidence="1">Belongs to the insulin family.</text>
</comment>
<dbReference type="InterPro" id="IPR036438">
    <property type="entry name" value="Insulin-like_sf"/>
</dbReference>
<reference evidence="4" key="2">
    <citation type="submission" date="2017-02" db="EMBL/GenBank/DDBJ databases">
        <authorList>
            <person name="Peterson S.W."/>
        </authorList>
    </citation>
    <scope>NUCLEOTIDE SEQUENCE</scope>
    <source>
        <tissue evidence="4">Whole animals of mixed stages</tissue>
    </source>
</reference>
<evidence type="ECO:0000259" key="3">
    <source>
        <dbReference type="Pfam" id="PF00049"/>
    </source>
</evidence>
<dbReference type="InterPro" id="IPR016179">
    <property type="entry name" value="Insulin-like"/>
</dbReference>
<protein>
    <submittedName>
        <fullName evidence="4">Insulin-like prepropeptide ILP3</fullName>
    </submittedName>
</protein>
<dbReference type="Gene3D" id="1.10.100.10">
    <property type="entry name" value="Insulin-like"/>
    <property type="match status" value="1"/>
</dbReference>
<dbReference type="OrthoDB" id="10543897at2759"/>
<name>A0A1T4JGZ2_NEMVE</name>
<dbReference type="GO" id="GO:0005576">
    <property type="term" value="C:extracellular region"/>
    <property type="evidence" value="ECO:0007669"/>
    <property type="project" value="InterPro"/>
</dbReference>
<feature type="signal peptide" evidence="2">
    <location>
        <begin position="1"/>
        <end position="24"/>
    </location>
</feature>
<feature type="domain" description="Insulin-like" evidence="3">
    <location>
        <begin position="42"/>
        <end position="103"/>
    </location>
</feature>
<dbReference type="Pfam" id="PF00049">
    <property type="entry name" value="Insulin"/>
    <property type="match status" value="1"/>
</dbReference>
<accession>A0A1T4JGZ2</accession>
<dbReference type="AlphaFoldDB" id="A0A1T4JGZ2"/>
<evidence type="ECO:0000313" key="4">
    <source>
        <dbReference type="EMBL" id="SJX71957.1"/>
    </source>
</evidence>
<dbReference type="SUPFAM" id="SSF56994">
    <property type="entry name" value="Insulin-like"/>
    <property type="match status" value="1"/>
</dbReference>
<dbReference type="InterPro" id="IPR022353">
    <property type="entry name" value="Insulin_CS"/>
</dbReference>
<keyword evidence="2" id="KW-0732">Signal</keyword>